<dbReference type="OrthoDB" id="408954at2759"/>
<dbReference type="GO" id="GO:0016020">
    <property type="term" value="C:membrane"/>
    <property type="evidence" value="ECO:0007669"/>
    <property type="project" value="UniProtKB-SubCell"/>
</dbReference>
<organism evidence="7 8">
    <name type="scientific">Seminavis robusta</name>
    <dbReference type="NCBI Taxonomy" id="568900"/>
    <lineage>
        <taxon>Eukaryota</taxon>
        <taxon>Sar</taxon>
        <taxon>Stramenopiles</taxon>
        <taxon>Ochrophyta</taxon>
        <taxon>Bacillariophyta</taxon>
        <taxon>Bacillariophyceae</taxon>
        <taxon>Bacillariophycidae</taxon>
        <taxon>Naviculales</taxon>
        <taxon>Naviculaceae</taxon>
        <taxon>Seminavis</taxon>
    </lineage>
</organism>
<protein>
    <submittedName>
        <fullName evidence="7">Fatty acid hydroxylase superfamily</fullName>
    </submittedName>
</protein>
<dbReference type="AlphaFoldDB" id="A0A9N8H4W4"/>
<evidence type="ECO:0000256" key="4">
    <source>
        <dbReference type="ARBA" id="ARBA00023136"/>
    </source>
</evidence>
<keyword evidence="3 5" id="KW-1133">Transmembrane helix</keyword>
<feature type="transmembrane region" description="Helical" evidence="5">
    <location>
        <begin position="54"/>
        <end position="75"/>
    </location>
</feature>
<accession>A0A9N8H4W4</accession>
<dbReference type="GO" id="GO:0016491">
    <property type="term" value="F:oxidoreductase activity"/>
    <property type="evidence" value="ECO:0007669"/>
    <property type="project" value="InterPro"/>
</dbReference>
<gene>
    <name evidence="7" type="ORF">SEMRO_59_G034440.1</name>
</gene>
<keyword evidence="8" id="KW-1185">Reference proteome</keyword>
<dbReference type="Proteomes" id="UP001153069">
    <property type="component" value="Unassembled WGS sequence"/>
</dbReference>
<dbReference type="InterPro" id="IPR050307">
    <property type="entry name" value="Sterol_Desaturase_Related"/>
</dbReference>
<dbReference type="PANTHER" id="PTHR11863">
    <property type="entry name" value="STEROL DESATURASE"/>
    <property type="match status" value="1"/>
</dbReference>
<proteinExistence type="predicted"/>
<reference evidence="7" key="1">
    <citation type="submission" date="2020-06" db="EMBL/GenBank/DDBJ databases">
        <authorList>
            <consortium name="Plant Systems Biology data submission"/>
        </authorList>
    </citation>
    <scope>NUCLEOTIDE SEQUENCE</scope>
    <source>
        <strain evidence="7">D6</strain>
    </source>
</reference>
<dbReference type="EMBL" id="CAICTM010000058">
    <property type="protein sequence ID" value="CAB9499390.1"/>
    <property type="molecule type" value="Genomic_DNA"/>
</dbReference>
<feature type="domain" description="Fatty acid hydroxylase" evidence="6">
    <location>
        <begin position="199"/>
        <end position="336"/>
    </location>
</feature>
<evidence type="ECO:0000313" key="7">
    <source>
        <dbReference type="EMBL" id="CAB9499390.1"/>
    </source>
</evidence>
<keyword evidence="4 5" id="KW-0472">Membrane</keyword>
<evidence type="ECO:0000259" key="6">
    <source>
        <dbReference type="Pfam" id="PF04116"/>
    </source>
</evidence>
<evidence type="ECO:0000313" key="8">
    <source>
        <dbReference type="Proteomes" id="UP001153069"/>
    </source>
</evidence>
<evidence type="ECO:0000256" key="1">
    <source>
        <dbReference type="ARBA" id="ARBA00004370"/>
    </source>
</evidence>
<evidence type="ECO:0000256" key="2">
    <source>
        <dbReference type="ARBA" id="ARBA00022692"/>
    </source>
</evidence>
<dbReference type="GO" id="GO:0008610">
    <property type="term" value="P:lipid biosynthetic process"/>
    <property type="evidence" value="ECO:0007669"/>
    <property type="project" value="InterPro"/>
</dbReference>
<dbReference type="Pfam" id="PF04116">
    <property type="entry name" value="FA_hydroxylase"/>
    <property type="match status" value="1"/>
</dbReference>
<comment type="subcellular location">
    <subcellularLocation>
        <location evidence="1">Membrane</location>
    </subcellularLocation>
</comment>
<evidence type="ECO:0000256" key="5">
    <source>
        <dbReference type="SAM" id="Phobius"/>
    </source>
</evidence>
<dbReference type="GO" id="GO:0005506">
    <property type="term" value="F:iron ion binding"/>
    <property type="evidence" value="ECO:0007669"/>
    <property type="project" value="InterPro"/>
</dbReference>
<comment type="caution">
    <text evidence="7">The sequence shown here is derived from an EMBL/GenBank/DDBJ whole genome shotgun (WGS) entry which is preliminary data.</text>
</comment>
<evidence type="ECO:0000256" key="3">
    <source>
        <dbReference type="ARBA" id="ARBA00022989"/>
    </source>
</evidence>
<name>A0A9N8H4W4_9STRA</name>
<keyword evidence="2 5" id="KW-0812">Transmembrane</keyword>
<dbReference type="InterPro" id="IPR006694">
    <property type="entry name" value="Fatty_acid_hydroxylase"/>
</dbReference>
<sequence length="387" mass="44940">MVKKDERQKGAKGQTNLDHIRVAVASVSKDMCRYSWTLPDESLNLRMKDHFSSLLFGGSITNTILELVLLAAPFVAMGMNGQVSTLLNVKGSMTFLELSVFFFVCSTVRRVYNAYLEAVYFSFQNLRTQPPKEHLLKQKKDLMGRDMEQLEILDGHDKWTMISQFLLNFGLYFCLPGYYPSPHEPQSLQERFLRLLLNHYVMSFGMYWAHRSLHEVPFLWEHIHCIHHWAKHPLSRNTYEDHWFDNFFNAIVGHCYAQILVPLDRPTFWFSRIFRILESLEKHSGVSCGFNIAHSMQQWLPFAQMPHHHDWHHEGFKGSNYTFSSIGGLWDCLFGTRKSGRANHSATREDRNGKSNVMQDLPARWFSPLLPLVGLTVLVSIKLHGSF</sequence>